<evidence type="ECO:0000256" key="3">
    <source>
        <dbReference type="ARBA" id="ARBA00022692"/>
    </source>
</evidence>
<feature type="transmembrane region" description="Helical" evidence="6">
    <location>
        <begin position="236"/>
        <end position="264"/>
    </location>
</feature>
<comment type="subcellular location">
    <subcellularLocation>
        <location evidence="1 6">Cell membrane</location>
        <topology evidence="1 6">Multi-pass membrane protein</topology>
    </subcellularLocation>
</comment>
<protein>
    <submittedName>
        <fullName evidence="8">ABC transporter permease</fullName>
    </submittedName>
</protein>
<reference evidence="9" key="1">
    <citation type="submission" date="2023-06" db="EMBL/GenBank/DDBJ databases">
        <title>Identification and characterization of horizontal gene transfer across gut microbiota members of farm animals based on homology search.</title>
        <authorList>
            <person name="Zeman M."/>
            <person name="Kubasova T."/>
            <person name="Jahodarova E."/>
            <person name="Nykrynova M."/>
            <person name="Rychlik I."/>
        </authorList>
    </citation>
    <scope>NUCLEOTIDE SEQUENCE [LARGE SCALE GENOMIC DNA]</scope>
    <source>
        <strain evidence="9">ET39</strain>
    </source>
</reference>
<evidence type="ECO:0000313" key="8">
    <source>
        <dbReference type="EMBL" id="MDM8157908.1"/>
    </source>
</evidence>
<dbReference type="InterPro" id="IPR052536">
    <property type="entry name" value="ABC-4_Integral_Memb_Prot"/>
</dbReference>
<feature type="transmembrane region" description="Helical" evidence="6">
    <location>
        <begin position="570"/>
        <end position="595"/>
    </location>
</feature>
<feature type="transmembrane region" description="Helical" evidence="6">
    <location>
        <begin position="149"/>
        <end position="172"/>
    </location>
</feature>
<feature type="transmembrane region" description="Helical" evidence="6">
    <location>
        <begin position="54"/>
        <end position="83"/>
    </location>
</feature>
<feature type="transmembrane region" description="Helical" evidence="6">
    <location>
        <begin position="666"/>
        <end position="688"/>
    </location>
</feature>
<keyword evidence="5 6" id="KW-0472">Membrane</keyword>
<feature type="transmembrane region" description="Helical" evidence="6">
    <location>
        <begin position="625"/>
        <end position="646"/>
    </location>
</feature>
<feature type="domain" description="ABC3 transporter permease C-terminal" evidence="7">
    <location>
        <begin position="582"/>
        <end position="694"/>
    </location>
</feature>
<feature type="transmembrane region" description="Helical" evidence="6">
    <location>
        <begin position="104"/>
        <end position="129"/>
    </location>
</feature>
<dbReference type="RefSeq" id="WP_289608356.1">
    <property type="nucleotide sequence ID" value="NZ_JAUDCG010000051.1"/>
</dbReference>
<dbReference type="InterPro" id="IPR027022">
    <property type="entry name" value="ABC_permease_BceB-typ"/>
</dbReference>
<keyword evidence="2 6" id="KW-1003">Cell membrane</keyword>
<feature type="transmembrane region" description="Helical" evidence="6">
    <location>
        <begin position="285"/>
        <end position="311"/>
    </location>
</feature>
<reference evidence="8 9" key="3">
    <citation type="submission" date="2023-06" db="EMBL/GenBank/DDBJ databases">
        <authorList>
            <person name="Zeman M."/>
            <person name="Kubasova T."/>
            <person name="Jahodarova E."/>
            <person name="Nykrynova M."/>
            <person name="Rychlik I."/>
        </authorList>
    </citation>
    <scope>NUCLEOTIDE SEQUENCE [LARGE SCALE GENOMIC DNA]</scope>
    <source>
        <strain evidence="8 9">ET39</strain>
    </source>
</reference>
<evidence type="ECO:0000256" key="6">
    <source>
        <dbReference type="PIRNR" id="PIRNR018968"/>
    </source>
</evidence>
<gene>
    <name evidence="8" type="ORF">QUV96_09730</name>
</gene>
<keyword evidence="6" id="KW-0813">Transport</keyword>
<dbReference type="PANTHER" id="PTHR46795:SF3">
    <property type="entry name" value="ABC TRANSPORTER PERMEASE"/>
    <property type="match status" value="1"/>
</dbReference>
<evidence type="ECO:0000256" key="5">
    <source>
        <dbReference type="ARBA" id="ARBA00023136"/>
    </source>
</evidence>
<accession>A0ABT7UE51</accession>
<evidence type="ECO:0000256" key="4">
    <source>
        <dbReference type="ARBA" id="ARBA00022989"/>
    </source>
</evidence>
<sequence>MLCRLACKNISKSVRDYAVYFLTLVLGVSIFYMFNSLDSQSVASVLDDSASSTMQMLSGVMVIVSVFVAGVFCFLIVYANRFLMKRRKQEFALYMMLGMGKLRISALLVFETLIIGIASLAVGLVLGIALSQALSLIVVSMFEADMSGYVFAFSPLALFLTIFCFSFMYFWVMVFNTISITRSSLADLLRSRLRNERIPYRHPWLCLLVFAIGVLLLSYAYYRVTVGVDAMVSPGILGWMIVLGIVATFLIIWSLSGLLLRIALSRKRFYYRDLNSFTLREIHAHIHSTITAMSIICILLFFTICIFSSAMSANLFTARQLQESLPCDLMITKTMELPEDVGFDEGAIARSRLGILEELEKNGFDRTRLTNAMEVRFYVVGGEEEIRLRDTMNASTQAWLQENYPTVTLDALEMFMEVSDYNRLARLFHNEEITLQEDTYAIVADTDVWIQLRSRAMAAGSTVTVNGKTLSPNDDQCTYGNVEMSASRTNGGILIVPDGTMKREQLQYQRLFADYRAADTIGKQGAEEALTDFLDAHGIAWNSNGTGTSSQPDVYALTTRLAIRENVRTISLMVIFIGLYLGIVFLISSAVVLALKQLAQCSDSRPRYDILRKLGISERELRRSLFIQTAVFFLLPLVLALIHSIFGLQFCSLLLSMMGVESMLGSMIPTILLLVGIYGSYFLITYLCSRSILSEGMEDGGVQDF</sequence>
<dbReference type="EMBL" id="JAUDCG010000051">
    <property type="protein sequence ID" value="MDM8157908.1"/>
    <property type="molecule type" value="Genomic_DNA"/>
</dbReference>
<keyword evidence="4 6" id="KW-1133">Transmembrane helix</keyword>
<dbReference type="Proteomes" id="UP001529340">
    <property type="component" value="Unassembled WGS sequence"/>
</dbReference>
<feature type="domain" description="ABC3 transporter permease C-terminal" evidence="7">
    <location>
        <begin position="63"/>
        <end position="178"/>
    </location>
</feature>
<name>A0ABT7UE51_9FIRM</name>
<dbReference type="PANTHER" id="PTHR46795">
    <property type="entry name" value="ABC TRANSPORTER PERMEASE-RELATED-RELATED"/>
    <property type="match status" value="1"/>
</dbReference>
<evidence type="ECO:0000256" key="1">
    <source>
        <dbReference type="ARBA" id="ARBA00004651"/>
    </source>
</evidence>
<keyword evidence="9" id="KW-1185">Reference proteome</keyword>
<dbReference type="InterPro" id="IPR003838">
    <property type="entry name" value="ABC3_permease_C"/>
</dbReference>
<evidence type="ECO:0000259" key="7">
    <source>
        <dbReference type="Pfam" id="PF02687"/>
    </source>
</evidence>
<feature type="transmembrane region" description="Helical" evidence="6">
    <location>
        <begin position="17"/>
        <end position="34"/>
    </location>
</feature>
<keyword evidence="3 6" id="KW-0812">Transmembrane</keyword>
<feature type="transmembrane region" description="Helical" evidence="6">
    <location>
        <begin position="204"/>
        <end position="224"/>
    </location>
</feature>
<evidence type="ECO:0000256" key="2">
    <source>
        <dbReference type="ARBA" id="ARBA00022475"/>
    </source>
</evidence>
<dbReference type="Pfam" id="PF02687">
    <property type="entry name" value="FtsX"/>
    <property type="match status" value="2"/>
</dbReference>
<comment type="caution">
    <text evidence="8">The sequence shown here is derived from an EMBL/GenBank/DDBJ whole genome shotgun (WGS) entry which is preliminary data.</text>
</comment>
<evidence type="ECO:0000313" key="9">
    <source>
        <dbReference type="Proteomes" id="UP001529340"/>
    </source>
</evidence>
<dbReference type="PIRSF" id="PIRSF018968">
    <property type="entry name" value="ABC_permease_BceB"/>
    <property type="match status" value="1"/>
</dbReference>
<organism evidence="8 9">
    <name type="scientific">Amedibacillus dolichus</name>
    <dbReference type="NCBI Taxonomy" id="31971"/>
    <lineage>
        <taxon>Bacteria</taxon>
        <taxon>Bacillati</taxon>
        <taxon>Bacillota</taxon>
        <taxon>Erysipelotrichia</taxon>
        <taxon>Erysipelotrichales</taxon>
        <taxon>Erysipelotrichaceae</taxon>
        <taxon>Amedibacillus</taxon>
    </lineage>
</organism>
<comment type="similarity">
    <text evidence="6">Belongs to the ABC-4 integral membrane protein family.</text>
</comment>
<proteinExistence type="inferred from homology"/>
<reference evidence="8 9" key="2">
    <citation type="submission" date="2023-06" db="EMBL/GenBank/DDBJ databases">
        <title>Identification and characterization of horizontal gene transfer across gut microbiota members of farm animals based on homology search.</title>
        <authorList>
            <person name="Schwarzerova J."/>
            <person name="Nykrynova M."/>
            <person name="Jureckova K."/>
            <person name="Cejkova D."/>
            <person name="Rychlik I."/>
        </authorList>
    </citation>
    <scope>NUCLEOTIDE SEQUENCE [LARGE SCALE GENOMIC DNA]</scope>
    <source>
        <strain evidence="8 9">ET39</strain>
    </source>
</reference>